<organism evidence="3 4">
    <name type="scientific">Nocardiopsis mangrovi</name>
    <dbReference type="NCBI Taxonomy" id="1179818"/>
    <lineage>
        <taxon>Bacteria</taxon>
        <taxon>Bacillati</taxon>
        <taxon>Actinomycetota</taxon>
        <taxon>Actinomycetes</taxon>
        <taxon>Streptosporangiales</taxon>
        <taxon>Nocardiopsidaceae</taxon>
        <taxon>Nocardiopsis</taxon>
    </lineage>
</organism>
<feature type="region of interest" description="Disordered" evidence="1">
    <location>
        <begin position="21"/>
        <end position="44"/>
    </location>
</feature>
<keyword evidence="4" id="KW-1185">Reference proteome</keyword>
<comment type="caution">
    <text evidence="3">The sequence shown here is derived from an EMBL/GenBank/DDBJ whole genome shotgun (WGS) entry which is preliminary data.</text>
</comment>
<proteinExistence type="predicted"/>
<feature type="signal peptide" evidence="2">
    <location>
        <begin position="1"/>
        <end position="23"/>
    </location>
</feature>
<accession>A0ABV9DU10</accession>
<dbReference type="EMBL" id="JBHSFQ010000007">
    <property type="protein sequence ID" value="MFC4562207.1"/>
    <property type="molecule type" value="Genomic_DNA"/>
</dbReference>
<feature type="compositionally biased region" description="Pro residues" evidence="1">
    <location>
        <begin position="28"/>
        <end position="37"/>
    </location>
</feature>
<reference evidence="4" key="1">
    <citation type="journal article" date="2019" name="Int. J. Syst. Evol. Microbiol.">
        <title>The Global Catalogue of Microorganisms (GCM) 10K type strain sequencing project: providing services to taxonomists for standard genome sequencing and annotation.</title>
        <authorList>
            <consortium name="The Broad Institute Genomics Platform"/>
            <consortium name="The Broad Institute Genome Sequencing Center for Infectious Disease"/>
            <person name="Wu L."/>
            <person name="Ma J."/>
        </authorList>
    </citation>
    <scope>NUCLEOTIDE SEQUENCE [LARGE SCALE GENOMIC DNA]</scope>
    <source>
        <strain evidence="4">XZYJ18</strain>
    </source>
</reference>
<feature type="region of interest" description="Disordered" evidence="1">
    <location>
        <begin position="114"/>
        <end position="134"/>
    </location>
</feature>
<dbReference type="RefSeq" id="WP_378573216.1">
    <property type="nucleotide sequence ID" value="NZ_JBHSFQ010000007.1"/>
</dbReference>
<evidence type="ECO:0000256" key="2">
    <source>
        <dbReference type="SAM" id="SignalP"/>
    </source>
</evidence>
<name>A0ABV9DU10_9ACTN</name>
<sequence>MTTRSAVLAGALALAALSAGCSAGGAEPPAPSPPPSPTATSDTGRVAEFAGLEVPARATGLEVDERTSDGGLTTLTARFDTDRAGAEAFCAAENLGVYPDPEGPDDADAEAFGIDPADPGTVDGSTTCRGAEPTAGRVQREVLILYPGADEARVHLLAYDSP</sequence>
<protein>
    <submittedName>
        <fullName evidence="3">Uncharacterized protein</fullName>
    </submittedName>
</protein>
<feature type="chain" id="PRO_5045180809" evidence="2">
    <location>
        <begin position="24"/>
        <end position="162"/>
    </location>
</feature>
<gene>
    <name evidence="3" type="ORF">ACFO4E_10105</name>
</gene>
<keyword evidence="2" id="KW-0732">Signal</keyword>
<evidence type="ECO:0000256" key="1">
    <source>
        <dbReference type="SAM" id="MobiDB-lite"/>
    </source>
</evidence>
<evidence type="ECO:0000313" key="3">
    <source>
        <dbReference type="EMBL" id="MFC4562207.1"/>
    </source>
</evidence>
<evidence type="ECO:0000313" key="4">
    <source>
        <dbReference type="Proteomes" id="UP001595923"/>
    </source>
</evidence>
<dbReference type="Proteomes" id="UP001595923">
    <property type="component" value="Unassembled WGS sequence"/>
</dbReference>
<dbReference type="PROSITE" id="PS51257">
    <property type="entry name" value="PROKAR_LIPOPROTEIN"/>
    <property type="match status" value="1"/>
</dbReference>